<dbReference type="SUPFAM" id="SSF53448">
    <property type="entry name" value="Nucleotide-diphospho-sugar transferases"/>
    <property type="match status" value="1"/>
</dbReference>
<dbReference type="EMBL" id="JAKLWS010000015">
    <property type="protein sequence ID" value="MCG2589394.1"/>
    <property type="molecule type" value="Genomic_DNA"/>
</dbReference>
<sequence length="293" mass="33854">MSKTTFTVILPTTGNRGSLLPYSIGSIQNQTIQDFEIFIIGDGISDEARDLIGEMRKKDSRIRLFDHPKHERRGEPYRHKALQKAGSDYVCYLCDRDMMLPDHFETVAKLHKEYNFISTRVIPVRSDNSLTIGTHPNYVGLATEKRKKIIETAIIPLSSVSHTIELYHKLPYGWRTTPVTDSTDIYMWKQFLAHKESAVYSHYIPTILYFKRGNFPGAPISERKTELNNWSKRITNLQDADKIRREAFHSFLEEKIDLQKKVNSPPLITVKGHSLKDVPKKIIRKAANRLMKL</sequence>
<accession>A0ABS9KEX3</accession>
<gene>
    <name evidence="2" type="ORF">L6773_12515</name>
</gene>
<protein>
    <submittedName>
        <fullName evidence="2">Glycosyltransferase family 2 protein</fullName>
    </submittedName>
</protein>
<reference evidence="2" key="1">
    <citation type="submission" date="2022-01" db="EMBL/GenBank/DDBJ databases">
        <authorList>
            <person name="Wang Y."/>
        </authorList>
    </citation>
    <scope>NUCLEOTIDE SEQUENCE</scope>
    <source>
        <strain evidence="2">WB101</strain>
    </source>
</reference>
<dbReference type="CDD" id="cd00761">
    <property type="entry name" value="Glyco_tranf_GTA_type"/>
    <property type="match status" value="1"/>
</dbReference>
<dbReference type="PANTHER" id="PTHR22916:SF3">
    <property type="entry name" value="UDP-GLCNAC:BETAGAL BETA-1,3-N-ACETYLGLUCOSAMINYLTRANSFERASE-LIKE PROTEIN 1"/>
    <property type="match status" value="1"/>
</dbReference>
<dbReference type="InterPro" id="IPR001173">
    <property type="entry name" value="Glyco_trans_2-like"/>
</dbReference>
<dbReference type="Proteomes" id="UP001165366">
    <property type="component" value="Unassembled WGS sequence"/>
</dbReference>
<comment type="caution">
    <text evidence="2">The sequence shown here is derived from an EMBL/GenBank/DDBJ whole genome shotgun (WGS) entry which is preliminary data.</text>
</comment>
<dbReference type="Pfam" id="PF00535">
    <property type="entry name" value="Glycos_transf_2"/>
    <property type="match status" value="1"/>
</dbReference>
<feature type="domain" description="Glycosyltransferase 2-like" evidence="1">
    <location>
        <begin position="8"/>
        <end position="138"/>
    </location>
</feature>
<evidence type="ECO:0000313" key="2">
    <source>
        <dbReference type="EMBL" id="MCG2589394.1"/>
    </source>
</evidence>
<evidence type="ECO:0000259" key="1">
    <source>
        <dbReference type="Pfam" id="PF00535"/>
    </source>
</evidence>
<organism evidence="2 3">
    <name type="scientific">Rhodohalobacter sulfatireducens</name>
    <dbReference type="NCBI Taxonomy" id="2911366"/>
    <lineage>
        <taxon>Bacteria</taxon>
        <taxon>Pseudomonadati</taxon>
        <taxon>Balneolota</taxon>
        <taxon>Balneolia</taxon>
        <taxon>Balneolales</taxon>
        <taxon>Balneolaceae</taxon>
        <taxon>Rhodohalobacter</taxon>
    </lineage>
</organism>
<name>A0ABS9KEX3_9BACT</name>
<dbReference type="PANTHER" id="PTHR22916">
    <property type="entry name" value="GLYCOSYLTRANSFERASE"/>
    <property type="match status" value="1"/>
</dbReference>
<reference evidence="2" key="2">
    <citation type="submission" date="2024-05" db="EMBL/GenBank/DDBJ databases">
        <title>Rhodohalobacter halophilus gen. nov., sp. nov., a moderately halophilic member of the family Balneolaceae.</title>
        <authorList>
            <person name="Xia J."/>
        </authorList>
    </citation>
    <scope>NUCLEOTIDE SEQUENCE</scope>
    <source>
        <strain evidence="2">WB101</strain>
    </source>
</reference>
<dbReference type="InterPro" id="IPR029044">
    <property type="entry name" value="Nucleotide-diphossugar_trans"/>
</dbReference>
<proteinExistence type="predicted"/>
<dbReference type="Gene3D" id="3.90.550.10">
    <property type="entry name" value="Spore Coat Polysaccharide Biosynthesis Protein SpsA, Chain A"/>
    <property type="match status" value="1"/>
</dbReference>
<evidence type="ECO:0000313" key="3">
    <source>
        <dbReference type="Proteomes" id="UP001165366"/>
    </source>
</evidence>
<keyword evidence="3" id="KW-1185">Reference proteome</keyword>
<dbReference type="RefSeq" id="WP_237854755.1">
    <property type="nucleotide sequence ID" value="NZ_JAKLWS010000015.1"/>
</dbReference>